<gene>
    <name evidence="3" type="ORF">MAPG_07384</name>
</gene>
<dbReference type="PANTHER" id="PTHR24148:SF82">
    <property type="entry name" value="HETEROKARYON INCOMPATIBILITY DOMAIN-CONTAINING PROTEIN"/>
    <property type="match status" value="1"/>
</dbReference>
<feature type="region of interest" description="Disordered" evidence="1">
    <location>
        <begin position="507"/>
        <end position="533"/>
    </location>
</feature>
<dbReference type="EnsemblFungi" id="MAPG_07384T0">
    <property type="protein sequence ID" value="MAPG_07384T0"/>
    <property type="gene ID" value="MAPG_07384"/>
</dbReference>
<evidence type="ECO:0000313" key="3">
    <source>
        <dbReference type="EMBL" id="KLU88399.1"/>
    </source>
</evidence>
<dbReference type="EMBL" id="ADBL01001781">
    <property type="status" value="NOT_ANNOTATED_CDS"/>
    <property type="molecule type" value="Genomic_DNA"/>
</dbReference>
<dbReference type="EMBL" id="GL876971">
    <property type="protein sequence ID" value="KLU88399.1"/>
    <property type="molecule type" value="Genomic_DNA"/>
</dbReference>
<dbReference type="Proteomes" id="UP000011715">
    <property type="component" value="Unassembled WGS sequence"/>
</dbReference>
<protein>
    <recommendedName>
        <fullName evidence="2">Heterokaryon incompatibility domain-containing protein</fullName>
    </recommendedName>
</protein>
<feature type="compositionally biased region" description="Basic and acidic residues" evidence="1">
    <location>
        <begin position="519"/>
        <end position="532"/>
    </location>
</feature>
<organism evidence="4 5">
    <name type="scientific">Magnaporthiopsis poae (strain ATCC 64411 / 73-15)</name>
    <name type="common">Kentucky bluegrass fungus</name>
    <name type="synonym">Magnaporthe poae</name>
    <dbReference type="NCBI Taxonomy" id="644358"/>
    <lineage>
        <taxon>Eukaryota</taxon>
        <taxon>Fungi</taxon>
        <taxon>Dikarya</taxon>
        <taxon>Ascomycota</taxon>
        <taxon>Pezizomycotina</taxon>
        <taxon>Sordariomycetes</taxon>
        <taxon>Sordariomycetidae</taxon>
        <taxon>Magnaporthales</taxon>
        <taxon>Magnaporthaceae</taxon>
        <taxon>Magnaporthiopsis</taxon>
    </lineage>
</organism>
<dbReference type="VEuPathDB" id="FungiDB:MAPG_07384"/>
<reference evidence="5" key="1">
    <citation type="submission" date="2010-05" db="EMBL/GenBank/DDBJ databases">
        <title>The genome sequence of Magnaporthe poae strain ATCC 64411.</title>
        <authorList>
            <person name="Ma L.-J."/>
            <person name="Dead R."/>
            <person name="Young S."/>
            <person name="Zeng Q."/>
            <person name="Koehrsen M."/>
            <person name="Alvarado L."/>
            <person name="Berlin A."/>
            <person name="Chapman S.B."/>
            <person name="Chen Z."/>
            <person name="Freedman E."/>
            <person name="Gellesch M."/>
            <person name="Goldberg J."/>
            <person name="Griggs A."/>
            <person name="Gujja S."/>
            <person name="Heilman E.R."/>
            <person name="Heiman D."/>
            <person name="Hepburn T."/>
            <person name="Howarth C."/>
            <person name="Jen D."/>
            <person name="Larson L."/>
            <person name="Mehta T."/>
            <person name="Neiman D."/>
            <person name="Pearson M."/>
            <person name="Roberts A."/>
            <person name="Saif S."/>
            <person name="Shea T."/>
            <person name="Shenoy N."/>
            <person name="Sisk P."/>
            <person name="Stolte C."/>
            <person name="Sykes S."/>
            <person name="Walk T."/>
            <person name="White J."/>
            <person name="Yandava C."/>
            <person name="Haas B."/>
            <person name="Nusbaum C."/>
            <person name="Birren B."/>
        </authorList>
    </citation>
    <scope>NUCLEOTIDE SEQUENCE [LARGE SCALE GENOMIC DNA]</scope>
    <source>
        <strain evidence="5">ATCC 64411 / 73-15</strain>
    </source>
</reference>
<proteinExistence type="predicted"/>
<evidence type="ECO:0000313" key="4">
    <source>
        <dbReference type="EnsemblFungi" id="MAPG_07384T0"/>
    </source>
</evidence>
<feature type="domain" description="Heterokaryon incompatibility" evidence="2">
    <location>
        <begin position="45"/>
        <end position="218"/>
    </location>
</feature>
<dbReference type="Pfam" id="PF06985">
    <property type="entry name" value="HET"/>
    <property type="match status" value="1"/>
</dbReference>
<reference evidence="3" key="3">
    <citation type="submission" date="2011-03" db="EMBL/GenBank/DDBJ databases">
        <title>Annotation of Magnaporthe poae ATCC 64411.</title>
        <authorList>
            <person name="Ma L.-J."/>
            <person name="Dead R."/>
            <person name="Young S.K."/>
            <person name="Zeng Q."/>
            <person name="Gargeya S."/>
            <person name="Fitzgerald M."/>
            <person name="Haas B."/>
            <person name="Abouelleil A."/>
            <person name="Alvarado L."/>
            <person name="Arachchi H.M."/>
            <person name="Berlin A."/>
            <person name="Brown A."/>
            <person name="Chapman S.B."/>
            <person name="Chen Z."/>
            <person name="Dunbar C."/>
            <person name="Freedman E."/>
            <person name="Gearin G."/>
            <person name="Gellesch M."/>
            <person name="Goldberg J."/>
            <person name="Griggs A."/>
            <person name="Gujja S."/>
            <person name="Heiman D."/>
            <person name="Howarth C."/>
            <person name="Larson L."/>
            <person name="Lui A."/>
            <person name="MacDonald P.J.P."/>
            <person name="Mehta T."/>
            <person name="Montmayeur A."/>
            <person name="Murphy C."/>
            <person name="Neiman D."/>
            <person name="Pearson M."/>
            <person name="Priest M."/>
            <person name="Roberts A."/>
            <person name="Saif S."/>
            <person name="Shea T."/>
            <person name="Shenoy N."/>
            <person name="Sisk P."/>
            <person name="Stolte C."/>
            <person name="Sykes S."/>
            <person name="Yandava C."/>
            <person name="Wortman J."/>
            <person name="Nusbaum C."/>
            <person name="Birren B."/>
        </authorList>
    </citation>
    <scope>NUCLEOTIDE SEQUENCE</scope>
    <source>
        <strain evidence="3">ATCC 64411</strain>
    </source>
</reference>
<sequence length="760" mass="84435">MATYKHTPLQNPGSTRLLYLEPSRKLSAPLKCTIRETALSSALPYQALSYVWGDPCPPSLITVQSDGQQGEHALAITSNCEAALRRLRDPRHVRALWVDAICIDQTSTDDKSVQVPMMRDIYAKAAGVAVWLGELEQLAASSQSVSNFRSLFRLMRVAGAMYPNGLLRVDAAFDDLPDEGVAVRMCERYVARKTERLVKELNELCRNPYFQRVWTMQEVAVAPKDAIYVHAGQSSVSWRDLCVTASFAAFSLAKLETFRDGMLACCLESHFVVMKNLALRRLFLEDKDEDEDGSVMSSQTALKSHILVYLKGLHATEPRDKVYAILFALTRRSPRDADEIDSNSRGANQEITVDYTKSTEAVFTEFTTFILNHAEGPYRAWPLLLACRGRGSNHQGLPSWVPDWAEPKYYDAHMRFASTQLHHSEPGTYDLKPQFSPDLGQLRVWGRRHSSIVGVFSVPQGYFASDAAPAAADAAAWKQSPWPDKQTVARCYGLKVISDILDCHASRTPTADEPSSSHPARETSRPVADRRSPHSQLAYCLDPFTYEGPDKVEGWKATARERELASAMGVGVDAIRLCILGDLLDLRKRLASRNGSVTRDMWLSESAGLLRTYLKEGVSTDDIRGRIQSRSGFSSAPRDDELGPVIEPLLDVLDVVVALAEMDLINARDLLAELEYDMTVDQAFFVTDMGQIGRSFASVEVGDTVTTWQGMRVAFVLRAVDGNEERLWTLASAANVLALWAAESVARDGGYKDDEMFVIV</sequence>
<dbReference type="AlphaFoldDB" id="A0A0C4E4J0"/>
<keyword evidence="5" id="KW-1185">Reference proteome</keyword>
<dbReference type="InterPro" id="IPR010730">
    <property type="entry name" value="HET"/>
</dbReference>
<accession>A0A0C4E4J0</accession>
<evidence type="ECO:0000313" key="5">
    <source>
        <dbReference type="Proteomes" id="UP000011715"/>
    </source>
</evidence>
<reference evidence="3" key="2">
    <citation type="submission" date="2010-05" db="EMBL/GenBank/DDBJ databases">
        <title>The Genome Sequence of Magnaporthe poae strain ATCC 64411.</title>
        <authorList>
            <consortium name="The Broad Institute Genome Sequencing Platform"/>
            <consortium name="Broad Institute Genome Sequencing Center for Infectious Disease"/>
            <person name="Ma L.-J."/>
            <person name="Dead R."/>
            <person name="Young S."/>
            <person name="Zeng Q."/>
            <person name="Koehrsen M."/>
            <person name="Alvarado L."/>
            <person name="Berlin A."/>
            <person name="Chapman S.B."/>
            <person name="Chen Z."/>
            <person name="Freedman E."/>
            <person name="Gellesch M."/>
            <person name="Goldberg J."/>
            <person name="Griggs A."/>
            <person name="Gujja S."/>
            <person name="Heilman E.R."/>
            <person name="Heiman D."/>
            <person name="Hepburn T."/>
            <person name="Howarth C."/>
            <person name="Jen D."/>
            <person name="Larson L."/>
            <person name="Mehta T."/>
            <person name="Neiman D."/>
            <person name="Pearson M."/>
            <person name="Roberts A."/>
            <person name="Saif S."/>
            <person name="Shea T."/>
            <person name="Shenoy N."/>
            <person name="Sisk P."/>
            <person name="Stolte C."/>
            <person name="Sykes S."/>
            <person name="Walk T."/>
            <person name="White J."/>
            <person name="Yandava C."/>
            <person name="Haas B."/>
            <person name="Nusbaum C."/>
            <person name="Birren B."/>
        </authorList>
    </citation>
    <scope>NUCLEOTIDE SEQUENCE</scope>
    <source>
        <strain evidence="3">ATCC 64411</strain>
    </source>
</reference>
<evidence type="ECO:0000256" key="1">
    <source>
        <dbReference type="SAM" id="MobiDB-lite"/>
    </source>
</evidence>
<reference evidence="4" key="5">
    <citation type="submission" date="2015-06" db="UniProtKB">
        <authorList>
            <consortium name="EnsemblFungi"/>
        </authorList>
    </citation>
    <scope>IDENTIFICATION</scope>
    <source>
        <strain evidence="4">ATCC 64411</strain>
    </source>
</reference>
<evidence type="ECO:0000259" key="2">
    <source>
        <dbReference type="Pfam" id="PF06985"/>
    </source>
</evidence>
<dbReference type="PANTHER" id="PTHR24148">
    <property type="entry name" value="ANKYRIN REPEAT DOMAIN-CONTAINING PROTEIN 39 HOMOLOG-RELATED"/>
    <property type="match status" value="1"/>
</dbReference>
<reference evidence="4" key="4">
    <citation type="journal article" date="2015" name="G3 (Bethesda)">
        <title>Genome sequences of three phytopathogenic species of the Magnaporthaceae family of fungi.</title>
        <authorList>
            <person name="Okagaki L.H."/>
            <person name="Nunes C.C."/>
            <person name="Sailsbery J."/>
            <person name="Clay B."/>
            <person name="Brown D."/>
            <person name="John T."/>
            <person name="Oh Y."/>
            <person name="Young N."/>
            <person name="Fitzgerald M."/>
            <person name="Haas B.J."/>
            <person name="Zeng Q."/>
            <person name="Young S."/>
            <person name="Adiconis X."/>
            <person name="Fan L."/>
            <person name="Levin J.Z."/>
            <person name="Mitchell T.K."/>
            <person name="Okubara P.A."/>
            <person name="Farman M.L."/>
            <person name="Kohn L.M."/>
            <person name="Birren B."/>
            <person name="Ma L.-J."/>
            <person name="Dean R.A."/>
        </authorList>
    </citation>
    <scope>NUCLEOTIDE SEQUENCE</scope>
    <source>
        <strain evidence="4">ATCC 64411 / 73-15</strain>
    </source>
</reference>
<feature type="compositionally biased region" description="Polar residues" evidence="1">
    <location>
        <begin position="507"/>
        <end position="518"/>
    </location>
</feature>
<name>A0A0C4E4J0_MAGP6</name>
<dbReference type="eggNOG" id="ENOG502T4AN">
    <property type="taxonomic scope" value="Eukaryota"/>
</dbReference>
<dbReference type="OrthoDB" id="194358at2759"/>
<dbReference type="InterPro" id="IPR052895">
    <property type="entry name" value="HetReg/Transcr_Mod"/>
</dbReference>